<dbReference type="EMBL" id="MFGM01000044">
    <property type="protein sequence ID" value="OGF35758.1"/>
    <property type="molecule type" value="Genomic_DNA"/>
</dbReference>
<keyword evidence="2" id="KW-0662">Pyridine nucleotide biosynthesis</keyword>
<evidence type="ECO:0000256" key="3">
    <source>
        <dbReference type="ARBA" id="ARBA00022723"/>
    </source>
</evidence>
<dbReference type="Proteomes" id="UP000178656">
    <property type="component" value="Unassembled WGS sequence"/>
</dbReference>
<comment type="pathway">
    <text evidence="5">Cofactor biosynthesis; nicotinate biosynthesis; nicotinate from nicotinamide: step 1/1.</text>
</comment>
<dbReference type="EC" id="3.5.1.19" evidence="6"/>
<evidence type="ECO:0000313" key="9">
    <source>
        <dbReference type="EMBL" id="OGF35758.1"/>
    </source>
</evidence>
<evidence type="ECO:0000313" key="10">
    <source>
        <dbReference type="Proteomes" id="UP000178656"/>
    </source>
</evidence>
<evidence type="ECO:0000259" key="8">
    <source>
        <dbReference type="Pfam" id="PF00857"/>
    </source>
</evidence>
<evidence type="ECO:0000256" key="1">
    <source>
        <dbReference type="ARBA" id="ARBA00006336"/>
    </source>
</evidence>
<dbReference type="GO" id="GO:0008936">
    <property type="term" value="F:nicotinamidase activity"/>
    <property type="evidence" value="ECO:0007669"/>
    <property type="project" value="UniProtKB-EC"/>
</dbReference>
<keyword evidence="4" id="KW-0378">Hydrolase</keyword>
<evidence type="ECO:0000256" key="7">
    <source>
        <dbReference type="ARBA" id="ARBA00043224"/>
    </source>
</evidence>
<proteinExistence type="inferred from homology"/>
<gene>
    <name evidence="9" type="ORF">A2482_05175</name>
</gene>
<evidence type="ECO:0000256" key="2">
    <source>
        <dbReference type="ARBA" id="ARBA00022642"/>
    </source>
</evidence>
<dbReference type="InterPro" id="IPR000868">
    <property type="entry name" value="Isochorismatase-like_dom"/>
</dbReference>
<dbReference type="SUPFAM" id="SSF52499">
    <property type="entry name" value="Isochorismatase-like hydrolases"/>
    <property type="match status" value="1"/>
</dbReference>
<keyword evidence="3" id="KW-0479">Metal-binding</keyword>
<dbReference type="InterPro" id="IPR052347">
    <property type="entry name" value="Isochorismatase_Nicotinamidase"/>
</dbReference>
<comment type="caution">
    <text evidence="9">The sequence shown here is derived from an EMBL/GenBank/DDBJ whole genome shotgun (WGS) entry which is preliminary data.</text>
</comment>
<dbReference type="PANTHER" id="PTHR11080">
    <property type="entry name" value="PYRAZINAMIDASE/NICOTINAMIDASE"/>
    <property type="match status" value="1"/>
</dbReference>
<name>A0A1F5T9X3_9BACT</name>
<sequence>MRTPWAFIGVDLHKAFGRDGGLRIDGAEELVPLFNDVAENGLGDEDGPPDEVLISYEEHVPGNLFLSKTHNIASGDTVVINGRTYKTWPWHGMTGTREVELFDGIDLTLIDAAFRKGYAFHEHPYSAFGGWLMIGSVQYPMSFEQYLNKKRIGRIKVCGLTFDYCAGETALEGAMKQFDVTMLKYLTRSYSKQTEEVMMKKLIAAGVKIIDK</sequence>
<protein>
    <recommendedName>
        <fullName evidence="6">nicotinamidase</fullName>
        <ecNumber evidence="6">3.5.1.19</ecNumber>
    </recommendedName>
    <alternativeName>
        <fullName evidence="7">Nicotinamide deamidase</fullName>
    </alternativeName>
</protein>
<evidence type="ECO:0000256" key="5">
    <source>
        <dbReference type="ARBA" id="ARBA00037900"/>
    </source>
</evidence>
<accession>A0A1F5T9X3</accession>
<evidence type="ECO:0000256" key="6">
    <source>
        <dbReference type="ARBA" id="ARBA00039017"/>
    </source>
</evidence>
<feature type="domain" description="Isochorismatase-like" evidence="8">
    <location>
        <begin position="116"/>
        <end position="211"/>
    </location>
</feature>
<dbReference type="InterPro" id="IPR036380">
    <property type="entry name" value="Isochorismatase-like_sf"/>
</dbReference>
<comment type="similarity">
    <text evidence="1">Belongs to the isochorismatase family.</text>
</comment>
<evidence type="ECO:0000256" key="4">
    <source>
        <dbReference type="ARBA" id="ARBA00022801"/>
    </source>
</evidence>
<dbReference type="GO" id="GO:0046872">
    <property type="term" value="F:metal ion binding"/>
    <property type="evidence" value="ECO:0007669"/>
    <property type="project" value="UniProtKB-KW"/>
</dbReference>
<dbReference type="AlphaFoldDB" id="A0A1F5T9X3"/>
<dbReference type="GO" id="GO:0019363">
    <property type="term" value="P:pyridine nucleotide biosynthetic process"/>
    <property type="evidence" value="ECO:0007669"/>
    <property type="project" value="UniProtKB-KW"/>
</dbReference>
<dbReference type="Gene3D" id="3.40.50.850">
    <property type="entry name" value="Isochorismatase-like"/>
    <property type="match status" value="1"/>
</dbReference>
<dbReference type="PANTHER" id="PTHR11080:SF2">
    <property type="entry name" value="LD05707P"/>
    <property type="match status" value="1"/>
</dbReference>
<reference evidence="9 10" key="1">
    <citation type="journal article" date="2016" name="Nat. Commun.">
        <title>Thousands of microbial genomes shed light on interconnected biogeochemical processes in an aquifer system.</title>
        <authorList>
            <person name="Anantharaman K."/>
            <person name="Brown C.T."/>
            <person name="Hug L.A."/>
            <person name="Sharon I."/>
            <person name="Castelle C.J."/>
            <person name="Probst A.J."/>
            <person name="Thomas B.C."/>
            <person name="Singh A."/>
            <person name="Wilkins M.J."/>
            <person name="Karaoz U."/>
            <person name="Brodie E.L."/>
            <person name="Williams K.H."/>
            <person name="Hubbard S.S."/>
            <person name="Banfield J.F."/>
        </authorList>
    </citation>
    <scope>NUCLEOTIDE SEQUENCE [LARGE SCALE GENOMIC DNA]</scope>
</reference>
<dbReference type="Pfam" id="PF00857">
    <property type="entry name" value="Isochorismatase"/>
    <property type="match status" value="1"/>
</dbReference>
<organism evidence="9 10">
    <name type="scientific">Candidatus Falkowbacteria bacterium RIFOXYC2_FULL_48_21</name>
    <dbReference type="NCBI Taxonomy" id="1798005"/>
    <lineage>
        <taxon>Bacteria</taxon>
        <taxon>Candidatus Falkowiibacteriota</taxon>
    </lineage>
</organism>